<keyword evidence="1" id="KW-0614">Plasmid</keyword>
<organism evidence="1 2">
    <name type="scientific">Apilactobacillus apisilvae</name>
    <dbReference type="NCBI Taxonomy" id="2923364"/>
    <lineage>
        <taxon>Bacteria</taxon>
        <taxon>Bacillati</taxon>
        <taxon>Bacillota</taxon>
        <taxon>Bacilli</taxon>
        <taxon>Lactobacillales</taxon>
        <taxon>Lactobacillaceae</taxon>
        <taxon>Apilactobacillus</taxon>
    </lineage>
</organism>
<dbReference type="EMBL" id="CP093363">
    <property type="protein sequence ID" value="UQS85813.1"/>
    <property type="molecule type" value="Genomic_DNA"/>
</dbReference>
<dbReference type="Proteomes" id="UP000831859">
    <property type="component" value="Plasmid p1unnamed"/>
</dbReference>
<name>A0ABY4PK43_9LACO</name>
<protein>
    <submittedName>
        <fullName evidence="1">Uncharacterized protein</fullName>
    </submittedName>
</protein>
<gene>
    <name evidence="1" type="ORF">MOO46_07415</name>
</gene>
<proteinExistence type="predicted"/>
<geneLocation type="plasmid" evidence="1 2">
    <name>p1unnamed</name>
</geneLocation>
<evidence type="ECO:0000313" key="1">
    <source>
        <dbReference type="EMBL" id="UQS85813.1"/>
    </source>
</evidence>
<keyword evidence="2" id="KW-1185">Reference proteome</keyword>
<sequence>MPTTYELNIRRPLKDLSDDLQEARSKQHETQAKLDLALGLIEKQAKQHLELLDYSKNLYQNNEFLKYQLEAADLTIAKLYKEGKRA</sequence>
<evidence type="ECO:0000313" key="2">
    <source>
        <dbReference type="Proteomes" id="UP000831859"/>
    </source>
</evidence>
<accession>A0ABY4PK43</accession>
<reference evidence="1 2" key="1">
    <citation type="journal article" date="2022" name="Int. J. Syst. Evol. Microbiol.">
        <title>Apilactobacillus apisilvae sp. nov., Nicolia spurrieriana gen. nov. sp. nov., Bombilactobacillus folatiphilus sp. nov. and Bombilactobacillus thymidiniphilus sp. nov., four new lactic acid bacterial isolates from stingless bees Tetragonula carbonaria and Austroplebeia australis.</title>
        <authorList>
            <person name="Oliphant S.A."/>
            <person name="Watson-Haigh N.S."/>
            <person name="Sumby K.M."/>
            <person name="Gardner J."/>
            <person name="Groom S."/>
            <person name="Jiranek V."/>
        </authorList>
    </citation>
    <scope>NUCLEOTIDE SEQUENCE [LARGE SCALE GENOMIC DNA]</scope>
    <source>
        <strain evidence="1 2">SG5_A10</strain>
    </source>
</reference>
<dbReference type="RefSeq" id="WP_249511777.1">
    <property type="nucleotide sequence ID" value="NZ_CP093363.1"/>
</dbReference>